<dbReference type="PANTHER" id="PTHR16166:SF141">
    <property type="entry name" value="INTERMEMBRANE LIPID TRANSFER PROTEIN VPS13D"/>
    <property type="match status" value="1"/>
</dbReference>
<reference evidence="3" key="1">
    <citation type="journal article" date="2007" name="Science">
        <title>Draft genome of the filarial nematode parasite Brugia malayi.</title>
        <authorList>
            <person name="Ghedin E."/>
            <person name="Wang S."/>
            <person name="Spiro D."/>
            <person name="Caler E."/>
            <person name="Zhao Q."/>
            <person name="Crabtree J."/>
            <person name="Allen J.E."/>
            <person name="Delcher A.L."/>
            <person name="Guiliano D.B."/>
            <person name="Miranda-Saavedra D."/>
            <person name="Angiuoli S.V."/>
            <person name="Creasy T."/>
            <person name="Amedeo P."/>
            <person name="Haas B."/>
            <person name="El-Sayed N.M."/>
            <person name="Wortman J.R."/>
            <person name="Feldblyum T."/>
            <person name="Tallon L."/>
            <person name="Schatz M."/>
            <person name="Shumway M."/>
            <person name="Koo H."/>
            <person name="Salzberg S.L."/>
            <person name="Schobel S."/>
            <person name="Pertea M."/>
            <person name="Pop M."/>
            <person name="White O."/>
            <person name="Barton G.J."/>
            <person name="Carlow C.K."/>
            <person name="Crawford M.J."/>
            <person name="Daub J."/>
            <person name="Dimmic M.W."/>
            <person name="Estes C.F."/>
            <person name="Foster J.M."/>
            <person name="Ganatra M."/>
            <person name="Gregory W.F."/>
            <person name="Johnson N.M."/>
            <person name="Jin J."/>
            <person name="Komuniecki R."/>
            <person name="Korf I."/>
            <person name="Kumar S."/>
            <person name="Laney S."/>
            <person name="Li B.W."/>
            <person name="Li W."/>
            <person name="Lindblom T.H."/>
            <person name="Lustigman S."/>
            <person name="Ma D."/>
            <person name="Maina C.V."/>
            <person name="Martin D.M."/>
            <person name="McCarter J.P."/>
            <person name="McReynolds L."/>
            <person name="Mitreva M."/>
            <person name="Nutman T.B."/>
            <person name="Parkinson J."/>
            <person name="Peregrin-Alvarez J.M."/>
            <person name="Poole C."/>
            <person name="Ren Q."/>
            <person name="Saunders L."/>
            <person name="Sluder A.E."/>
            <person name="Smith K."/>
            <person name="Stanke M."/>
            <person name="Unnasch T.R."/>
            <person name="Ware J."/>
            <person name="Wei A.D."/>
            <person name="Weil G."/>
            <person name="Williams D.J."/>
            <person name="Zhang Y."/>
            <person name="Williams S.A."/>
            <person name="Fraser-Liggett C."/>
            <person name="Slatko B."/>
            <person name="Blaxter M.L."/>
            <person name="Scott A.L."/>
        </authorList>
    </citation>
    <scope>NUCLEOTIDE SEQUENCE</scope>
    <source>
        <strain evidence="3">FR3</strain>
    </source>
</reference>
<evidence type="ECO:0000259" key="2">
    <source>
        <dbReference type="Pfam" id="PF12624"/>
    </source>
</evidence>
<dbReference type="InterPro" id="IPR026854">
    <property type="entry name" value="VPS13_N"/>
</dbReference>
<dbReference type="EMBL" id="LN856981">
    <property type="protein sequence ID" value="CDP97328.1"/>
    <property type="molecule type" value="Genomic_DNA"/>
</dbReference>
<feature type="domain" description="Chorein N-terminal" evidence="2">
    <location>
        <begin position="1"/>
        <end position="378"/>
    </location>
</feature>
<accession>A0A1I9G319</accession>
<dbReference type="AlphaFoldDB" id="A0A1I9G319"/>
<gene>
    <name evidence="3" type="primary">Bm2386</name>
    <name evidence="3" type="ORF">BM_Bm2386</name>
</gene>
<proteinExistence type="predicted"/>
<evidence type="ECO:0000313" key="3">
    <source>
        <dbReference type="EMBL" id="CDP97328.1"/>
    </source>
</evidence>
<name>A0A1I9G319_BRUMA</name>
<protein>
    <submittedName>
        <fullName evidence="3">Bm2386</fullName>
    </submittedName>
</protein>
<dbReference type="InterPro" id="IPR026847">
    <property type="entry name" value="VPS13"/>
</dbReference>
<organism evidence="3">
    <name type="scientific">Brugia malayi</name>
    <name type="common">Filarial nematode worm</name>
    <dbReference type="NCBI Taxonomy" id="6279"/>
    <lineage>
        <taxon>Eukaryota</taxon>
        <taxon>Metazoa</taxon>
        <taxon>Ecdysozoa</taxon>
        <taxon>Nematoda</taxon>
        <taxon>Chromadorea</taxon>
        <taxon>Rhabditida</taxon>
        <taxon>Spirurina</taxon>
        <taxon>Spiruromorpha</taxon>
        <taxon>Filarioidea</taxon>
        <taxon>Onchocercidae</taxon>
        <taxon>Brugia</taxon>
    </lineage>
</organism>
<sequence length="639" mass="74534">MLENLVAWVLNNYVGEYLENLNTDQLSIALLQGQVELENVPLKKSALRKFDIPLKVKSGLLGKLTLSVPLTRLRSEPWVIKMSDLLVLLEPSTSVRYDVENVEIYEQAKKEQQLEDLEKYHKRQLLSYWGLPSPDSASEQNWWGASLVSTIVNNIQLVLTNVHIRYEDDVTLSNNIPFVCGVRIHNVSMQTTNSHWETGYMQPRDGVNMFKKLGIEGLSVYWNCGQRVTGEIKSYMDLQYMMAPEISKDNVCILQPFSAHLYMERNTNKFPLKTYPYIPRFKFNLCPEKVVIELTKRQLLEMSSLGKEWARFDRSRQHRKWRPLTTVGENAKEWWNFAYNRVQDQERQRKIRHTWSFAYNRAKQLNSYCRAYRRRLLSYLETSAISVCPVLYSFLCYCFQKILKVEDEILDVLNESRDDSTILHRDTLLAEVKLKLERMTIRFIEDFENRKDGSTRVLAMDLWQLASCVHLSPRRHSTAVSLSVKDLSLQRLCTFPAEDTLIDNTQDAYHRRAPKMTVTHTLDVKCSELSVLYNEGAFDDLATFFSDKSTIKQVRKQPLFINENCVLLVDFVISFNGECFYSLTQKLKNQQVFLTTAVIFKVKIDFGSLEVKDLFEPTSDELLCIRSQTSLKVFVNYYI</sequence>
<dbReference type="GO" id="GO:0007005">
    <property type="term" value="P:mitochondrion organization"/>
    <property type="evidence" value="ECO:0007669"/>
    <property type="project" value="TreeGrafter"/>
</dbReference>
<dbReference type="Pfam" id="PF12624">
    <property type="entry name" value="VPS13_N"/>
    <property type="match status" value="1"/>
</dbReference>
<dbReference type="PANTHER" id="PTHR16166">
    <property type="entry name" value="VACUOLAR PROTEIN SORTING-ASSOCIATED PROTEIN VPS13"/>
    <property type="match status" value="1"/>
</dbReference>
<evidence type="ECO:0000256" key="1">
    <source>
        <dbReference type="ARBA" id="ARBA00022448"/>
    </source>
</evidence>
<reference evidence="3" key="2">
    <citation type="submission" date="2012-12" db="EMBL/GenBank/DDBJ databases">
        <authorList>
            <consortium name="WormBase Consortium"/>
            <person name="Ghedin E."/>
            <person name="Paulini M."/>
        </authorList>
    </citation>
    <scope>NUCLEOTIDE SEQUENCE</scope>
    <source>
        <strain evidence="3">FR3</strain>
    </source>
</reference>
<dbReference type="GO" id="GO:0045053">
    <property type="term" value="P:protein retention in Golgi apparatus"/>
    <property type="evidence" value="ECO:0007669"/>
    <property type="project" value="TreeGrafter"/>
</dbReference>
<keyword evidence="1" id="KW-0813">Transport</keyword>
<dbReference type="GO" id="GO:0006623">
    <property type="term" value="P:protein targeting to vacuole"/>
    <property type="evidence" value="ECO:0007669"/>
    <property type="project" value="TreeGrafter"/>
</dbReference>